<comment type="similarity">
    <text evidence="1">Belongs to the fructosamine kinase family.</text>
</comment>
<keyword evidence="1 2" id="KW-0418">Kinase</keyword>
<evidence type="ECO:0000313" key="2">
    <source>
        <dbReference type="EMBL" id="SLM89718.1"/>
    </source>
</evidence>
<dbReference type="RefSeq" id="WP_087102906.1">
    <property type="nucleotide sequence ID" value="NZ_FWFG01000035.1"/>
</dbReference>
<dbReference type="PIRSF" id="PIRSF006221">
    <property type="entry name" value="Ketosamine-3-kinase"/>
    <property type="match status" value="1"/>
</dbReference>
<dbReference type="Gene3D" id="1.10.510.10">
    <property type="entry name" value="Transferase(Phosphotransferase) domain 1"/>
    <property type="match status" value="1"/>
</dbReference>
<dbReference type="SUPFAM" id="SSF56112">
    <property type="entry name" value="Protein kinase-like (PK-like)"/>
    <property type="match status" value="1"/>
</dbReference>
<dbReference type="EMBL" id="FWFG01000035">
    <property type="protein sequence ID" value="SLM89718.1"/>
    <property type="molecule type" value="Genomic_DNA"/>
</dbReference>
<gene>
    <name evidence="2" type="ORF">FM110_04080</name>
</gene>
<accession>A0A1X6WW30</accession>
<evidence type="ECO:0000256" key="1">
    <source>
        <dbReference type="PIRNR" id="PIRNR006221"/>
    </source>
</evidence>
<dbReference type="InterPro" id="IPR016477">
    <property type="entry name" value="Fructo-/Ketosamine-3-kinase"/>
</dbReference>
<sequence length="269" mass="28526">MTPDDPATAVHVKSRPGAAPGFFAAEAAGLRWLAEPGAVPVVRVLDVADESLTLERLVPDRPAPEHATAFGAGLARLHDAGAPAFGWSPSDTSWFGPLEEPFDVPARSHERCGTFLAEDRLRPLAERAAPTLGPDGTATLEDAIAAIASGAFDGIAGQGVERPSRVHGDLWSGNVLWTAGGAVLIDPSAHGGHRLEDLAMLALFGAPHLETILDAYEQAHPMPSSWRLDLPAHVLFGLLAHVVLFGDSYTTQTLVTARRVVERADDLRR</sequence>
<dbReference type="Gene3D" id="3.30.200.20">
    <property type="entry name" value="Phosphorylase Kinase, domain 1"/>
    <property type="match status" value="1"/>
</dbReference>
<name>A0A1X6WW30_9MICO</name>
<keyword evidence="1" id="KW-0808">Transferase</keyword>
<organism evidence="2 3">
    <name type="scientific">Brachybacterium nesterenkovii</name>
    <dbReference type="NCBI Taxonomy" id="47847"/>
    <lineage>
        <taxon>Bacteria</taxon>
        <taxon>Bacillati</taxon>
        <taxon>Actinomycetota</taxon>
        <taxon>Actinomycetes</taxon>
        <taxon>Micrococcales</taxon>
        <taxon>Dermabacteraceae</taxon>
        <taxon>Brachybacterium</taxon>
    </lineage>
</organism>
<dbReference type="OrthoDB" id="5291879at2"/>
<dbReference type="AlphaFoldDB" id="A0A1X6WW30"/>
<dbReference type="PANTHER" id="PTHR12149:SF8">
    <property type="entry name" value="PROTEIN-RIBULOSAMINE 3-KINASE"/>
    <property type="match status" value="1"/>
</dbReference>
<dbReference type="InterPro" id="IPR011009">
    <property type="entry name" value="Kinase-like_dom_sf"/>
</dbReference>
<protein>
    <submittedName>
        <fullName evidence="2">Ribulosamine/erythrulosamine 3-kinase potentially involved in protein deglycation</fullName>
    </submittedName>
</protein>
<proteinExistence type="inferred from homology"/>
<dbReference type="Proteomes" id="UP000195981">
    <property type="component" value="Unassembled WGS sequence"/>
</dbReference>
<dbReference type="PANTHER" id="PTHR12149">
    <property type="entry name" value="FRUCTOSAMINE 3 KINASE-RELATED PROTEIN"/>
    <property type="match status" value="1"/>
</dbReference>
<evidence type="ECO:0000313" key="3">
    <source>
        <dbReference type="Proteomes" id="UP000195981"/>
    </source>
</evidence>
<reference evidence="2 3" key="1">
    <citation type="submission" date="2017-02" db="EMBL/GenBank/DDBJ databases">
        <authorList>
            <person name="Peterson S.W."/>
        </authorList>
    </citation>
    <scope>NUCLEOTIDE SEQUENCE [LARGE SCALE GENOMIC DNA]</scope>
    <source>
        <strain evidence="2 3">CIP104813</strain>
    </source>
</reference>
<dbReference type="GO" id="GO:0016301">
    <property type="term" value="F:kinase activity"/>
    <property type="evidence" value="ECO:0007669"/>
    <property type="project" value="UniProtKB-UniRule"/>
</dbReference>
<keyword evidence="3" id="KW-1185">Reference proteome</keyword>
<dbReference type="Pfam" id="PF03881">
    <property type="entry name" value="Fructosamin_kin"/>
    <property type="match status" value="1"/>
</dbReference>
<dbReference type="Gene3D" id="1.20.1270.240">
    <property type="match status" value="1"/>
</dbReference>